<organism evidence="1">
    <name type="scientific">uncultured bacterium</name>
    <name type="common">gcode 4</name>
    <dbReference type="NCBI Taxonomy" id="1234023"/>
    <lineage>
        <taxon>Bacteria</taxon>
        <taxon>environmental samples</taxon>
    </lineage>
</organism>
<accession>K2AYD9</accession>
<protein>
    <submittedName>
        <fullName evidence="1">Uncharacterized protein</fullName>
    </submittedName>
</protein>
<proteinExistence type="predicted"/>
<dbReference type="EMBL" id="AMFJ01021600">
    <property type="protein sequence ID" value="EKD66747.1"/>
    <property type="molecule type" value="Genomic_DNA"/>
</dbReference>
<comment type="caution">
    <text evidence="1">The sequence shown here is derived from an EMBL/GenBank/DDBJ whole genome shotgun (WGS) entry which is preliminary data.</text>
</comment>
<sequence>MDINQLNLNSEKLEHIIPESYILGKIKTNYQNRFLSTMELKYPSMDEIMNNYMEKSDNNDLSYIRVDMNDWKRIDFWNNQNEEVIYTFWLWGCIATALVIEMEDWTQKVVMTHYNFFWTEIWSVKSVDIFSDIPSEQIKNARFFVIAPGERQKNNDKYEIVTKESYNHHINLYINFAEQKVWKKLKIDKIWYSEDLSDMKNQWTFRIVKWIDNKLKFIVWDYTSYWDVF</sequence>
<evidence type="ECO:0000313" key="1">
    <source>
        <dbReference type="EMBL" id="EKD66747.1"/>
    </source>
</evidence>
<reference evidence="1" key="1">
    <citation type="journal article" date="2012" name="Science">
        <title>Fermentation, hydrogen, and sulfur metabolism in multiple uncultivated bacterial phyla.</title>
        <authorList>
            <person name="Wrighton K.C."/>
            <person name="Thomas B.C."/>
            <person name="Sharon I."/>
            <person name="Miller C.S."/>
            <person name="Castelle C.J."/>
            <person name="VerBerkmoes N.C."/>
            <person name="Wilkins M.J."/>
            <person name="Hettich R.L."/>
            <person name="Lipton M.S."/>
            <person name="Williams K.H."/>
            <person name="Long P.E."/>
            <person name="Banfield J.F."/>
        </authorList>
    </citation>
    <scope>NUCLEOTIDE SEQUENCE [LARGE SCALE GENOMIC DNA]</scope>
</reference>
<name>K2AYD9_9BACT</name>
<gene>
    <name evidence="1" type="ORF">ACD_49C00014G0001</name>
</gene>
<dbReference type="AlphaFoldDB" id="K2AYD9"/>